<reference evidence="1" key="1">
    <citation type="submission" date="2014-11" db="EMBL/GenBank/DDBJ databases">
        <authorList>
            <person name="Amaro Gonzalez C."/>
        </authorList>
    </citation>
    <scope>NUCLEOTIDE SEQUENCE</scope>
</reference>
<dbReference type="EMBL" id="GBXM01021646">
    <property type="protein sequence ID" value="JAH86931.1"/>
    <property type="molecule type" value="Transcribed_RNA"/>
</dbReference>
<proteinExistence type="predicted"/>
<name>A0A0E9W9G7_ANGAN</name>
<sequence length="44" mass="5070">MPASIWSVFSRCHIWRFLGMECHRAPRDGGHGRVLPGHPLQIFL</sequence>
<dbReference type="AlphaFoldDB" id="A0A0E9W9G7"/>
<accession>A0A0E9W9G7</accession>
<evidence type="ECO:0000313" key="1">
    <source>
        <dbReference type="EMBL" id="JAH86931.1"/>
    </source>
</evidence>
<reference evidence="1" key="2">
    <citation type="journal article" date="2015" name="Fish Shellfish Immunol.">
        <title>Early steps in the European eel (Anguilla anguilla)-Vibrio vulnificus interaction in the gills: Role of the RtxA13 toxin.</title>
        <authorList>
            <person name="Callol A."/>
            <person name="Pajuelo D."/>
            <person name="Ebbesson L."/>
            <person name="Teles M."/>
            <person name="MacKenzie S."/>
            <person name="Amaro C."/>
        </authorList>
    </citation>
    <scope>NUCLEOTIDE SEQUENCE</scope>
</reference>
<protein>
    <submittedName>
        <fullName evidence="1">Uncharacterized protein</fullName>
    </submittedName>
</protein>
<organism evidence="1">
    <name type="scientific">Anguilla anguilla</name>
    <name type="common">European freshwater eel</name>
    <name type="synonym">Muraena anguilla</name>
    <dbReference type="NCBI Taxonomy" id="7936"/>
    <lineage>
        <taxon>Eukaryota</taxon>
        <taxon>Metazoa</taxon>
        <taxon>Chordata</taxon>
        <taxon>Craniata</taxon>
        <taxon>Vertebrata</taxon>
        <taxon>Euteleostomi</taxon>
        <taxon>Actinopterygii</taxon>
        <taxon>Neopterygii</taxon>
        <taxon>Teleostei</taxon>
        <taxon>Anguilliformes</taxon>
        <taxon>Anguillidae</taxon>
        <taxon>Anguilla</taxon>
    </lineage>
</organism>